<evidence type="ECO:0000259" key="6">
    <source>
        <dbReference type="PROSITE" id="PS50011"/>
    </source>
</evidence>
<keyword evidence="2" id="KW-0808">Transferase</keyword>
<dbReference type="SUPFAM" id="SSF56112">
    <property type="entry name" value="Protein kinase-like (PK-like)"/>
    <property type="match status" value="1"/>
</dbReference>
<evidence type="ECO:0000256" key="2">
    <source>
        <dbReference type="ARBA" id="ARBA00022679"/>
    </source>
</evidence>
<dbReference type="InterPro" id="IPR008271">
    <property type="entry name" value="Ser/Thr_kinase_AS"/>
</dbReference>
<dbReference type="Proteomes" id="UP001071777">
    <property type="component" value="Unassembled WGS sequence"/>
</dbReference>
<dbReference type="SMART" id="SM00220">
    <property type="entry name" value="S_TKc"/>
    <property type="match status" value="1"/>
</dbReference>
<protein>
    <recommendedName>
        <fullName evidence="6">Protein kinase domain-containing protein</fullName>
    </recommendedName>
</protein>
<evidence type="ECO:0000256" key="4">
    <source>
        <dbReference type="ARBA" id="ARBA00022777"/>
    </source>
</evidence>
<dbReference type="PROSITE" id="PS00108">
    <property type="entry name" value="PROTEIN_KINASE_ST"/>
    <property type="match status" value="1"/>
</dbReference>
<keyword evidence="8" id="KW-1185">Reference proteome</keyword>
<evidence type="ECO:0000256" key="5">
    <source>
        <dbReference type="ARBA" id="ARBA00022840"/>
    </source>
</evidence>
<name>A0ABQ8P4H2_9CRYT</name>
<evidence type="ECO:0000256" key="3">
    <source>
        <dbReference type="ARBA" id="ARBA00022741"/>
    </source>
</evidence>
<dbReference type="InterPro" id="IPR011009">
    <property type="entry name" value="Kinase-like_dom_sf"/>
</dbReference>
<dbReference type="PROSITE" id="PS50011">
    <property type="entry name" value="PROTEIN_KINASE_DOM"/>
    <property type="match status" value="1"/>
</dbReference>
<dbReference type="PANTHER" id="PTHR24351">
    <property type="entry name" value="RIBOSOMAL PROTEIN S6 KINASE"/>
    <property type="match status" value="1"/>
</dbReference>
<dbReference type="Gene3D" id="1.10.510.10">
    <property type="entry name" value="Transferase(Phosphotransferase) domain 1"/>
    <property type="match status" value="1"/>
</dbReference>
<dbReference type="Pfam" id="PF00069">
    <property type="entry name" value="Pkinase"/>
    <property type="match status" value="1"/>
</dbReference>
<dbReference type="InterPro" id="IPR000719">
    <property type="entry name" value="Prot_kinase_dom"/>
</dbReference>
<sequence>MKVKSSGLFEKVVILSEVVSKKASRVCVAQGYVRTDGSIKTVLLKMYRRDMVVNHDHIWNERRVLEYLRDSKTLTDQERLSFPLIYDSLVLEERDTGISYITIALQHIQGFALNEYLNRGDVTLTMLGRILVQVAQGIGYLHRECIIHRDIKCSNIIVESETGRAVIIDMSLACFIENQEKRLSELCGSFHSMAPEMICMEKPNYGLGLDWWSFGVLMYELIFG</sequence>
<comment type="caution">
    <text evidence="7">The sequence shown here is derived from an EMBL/GenBank/DDBJ whole genome shotgun (WGS) entry which is preliminary data.</text>
</comment>
<organism evidence="7 8">
    <name type="scientific">Cryptosporidium canis</name>
    <dbReference type="NCBI Taxonomy" id="195482"/>
    <lineage>
        <taxon>Eukaryota</taxon>
        <taxon>Sar</taxon>
        <taxon>Alveolata</taxon>
        <taxon>Apicomplexa</taxon>
        <taxon>Conoidasida</taxon>
        <taxon>Coccidia</taxon>
        <taxon>Eucoccidiorida</taxon>
        <taxon>Eimeriorina</taxon>
        <taxon>Cryptosporidiidae</taxon>
        <taxon>Cryptosporidium</taxon>
    </lineage>
</organism>
<keyword evidence="1" id="KW-0723">Serine/threonine-protein kinase</keyword>
<keyword evidence="5" id="KW-0067">ATP-binding</keyword>
<evidence type="ECO:0000313" key="7">
    <source>
        <dbReference type="EMBL" id="KAJ1606716.1"/>
    </source>
</evidence>
<dbReference type="EMBL" id="JAPCXB010000133">
    <property type="protein sequence ID" value="KAJ1606716.1"/>
    <property type="molecule type" value="Genomic_DNA"/>
</dbReference>
<gene>
    <name evidence="7" type="ORF">OJ252_3082</name>
</gene>
<keyword evidence="3" id="KW-0547">Nucleotide-binding</keyword>
<accession>A0ABQ8P4H2</accession>
<evidence type="ECO:0000256" key="1">
    <source>
        <dbReference type="ARBA" id="ARBA00022527"/>
    </source>
</evidence>
<keyword evidence="4" id="KW-0418">Kinase</keyword>
<reference evidence="7" key="1">
    <citation type="submission" date="2022-10" db="EMBL/GenBank/DDBJ databases">
        <title>Adaptive evolution leads to modifications in subtelomeric GC content in a zoonotic Cryptosporidium species.</title>
        <authorList>
            <person name="Li J."/>
            <person name="Feng Y."/>
            <person name="Xiao L."/>
        </authorList>
    </citation>
    <scope>NUCLEOTIDE SEQUENCE</scope>
    <source>
        <strain evidence="7">25894</strain>
    </source>
</reference>
<proteinExistence type="predicted"/>
<feature type="domain" description="Protein kinase" evidence="6">
    <location>
        <begin position="1"/>
        <end position="224"/>
    </location>
</feature>
<evidence type="ECO:0000313" key="8">
    <source>
        <dbReference type="Proteomes" id="UP001071777"/>
    </source>
</evidence>